<dbReference type="AlphaFoldDB" id="A0A554NBL9"/>
<dbReference type="InterPro" id="IPR054796">
    <property type="entry name" value="Gas_vesic_GvpL"/>
</dbReference>
<dbReference type="GO" id="GO:0031411">
    <property type="term" value="C:gas vesicle"/>
    <property type="evidence" value="ECO:0007669"/>
    <property type="project" value="UniProtKB-SubCell"/>
</dbReference>
<dbReference type="Pfam" id="PF06386">
    <property type="entry name" value="GvpL_GvpF"/>
    <property type="match status" value="1"/>
</dbReference>
<proteinExistence type="inferred from homology"/>
<dbReference type="OrthoDB" id="350702at2157"/>
<dbReference type="InParanoid" id="A0A554NBL9"/>
<evidence type="ECO:0000313" key="4">
    <source>
        <dbReference type="EMBL" id="TSD14755.1"/>
    </source>
</evidence>
<keyword evidence="1" id="KW-0304">Gas vesicle</keyword>
<protein>
    <submittedName>
        <fullName evidence="4">Protein gvpL</fullName>
    </submittedName>
</protein>
<evidence type="ECO:0000256" key="3">
    <source>
        <dbReference type="ARBA" id="ARBA00035643"/>
    </source>
</evidence>
<dbReference type="GO" id="GO:0031412">
    <property type="term" value="P:gas vesicle organization"/>
    <property type="evidence" value="ECO:0007669"/>
    <property type="project" value="InterPro"/>
</dbReference>
<reference evidence="4 5" key="1">
    <citation type="submission" date="2018-06" db="EMBL/GenBank/DDBJ databases">
        <title>Natronomonas sp. F16-60 a new haloarchaeon isolated from a solar saltern of Isla Cristina, Huelva, Spain.</title>
        <authorList>
            <person name="Duran-Viseras A."/>
            <person name="Sanchez-Porro C."/>
            <person name="Ventosa A."/>
        </authorList>
    </citation>
    <scope>NUCLEOTIDE SEQUENCE [LARGE SCALE GENOMIC DNA]</scope>
    <source>
        <strain evidence="4 5">F16-60</strain>
    </source>
</reference>
<evidence type="ECO:0000313" key="5">
    <source>
        <dbReference type="Proteomes" id="UP000319894"/>
    </source>
</evidence>
<gene>
    <name evidence="4" type="ORF">DP107_07230</name>
</gene>
<dbReference type="PANTHER" id="PTHR36852">
    <property type="entry name" value="PROTEIN GVPL 2"/>
    <property type="match status" value="1"/>
</dbReference>
<name>A0A554NBL9_9EURY</name>
<keyword evidence="5" id="KW-1185">Reference proteome</keyword>
<comment type="caution">
    <text evidence="4">The sequence shown here is derived from an EMBL/GenBank/DDBJ whole genome shotgun (WGS) entry which is preliminary data.</text>
</comment>
<accession>A0A554NBL9</accession>
<comment type="similarity">
    <text evidence="3">Belongs to the gas vesicle GvpF/GvpL family.</text>
</comment>
<dbReference type="InterPro" id="IPR009430">
    <property type="entry name" value="GvpL/GvpF"/>
</dbReference>
<dbReference type="PANTHER" id="PTHR36852:SF1">
    <property type="entry name" value="PROTEIN GVPL 2"/>
    <property type="match status" value="1"/>
</dbReference>
<comment type="subcellular location">
    <subcellularLocation>
        <location evidence="2">Gas vesicle</location>
    </subcellularLocation>
</comment>
<evidence type="ECO:0000256" key="1">
    <source>
        <dbReference type="ARBA" id="ARBA00022987"/>
    </source>
</evidence>
<evidence type="ECO:0000256" key="2">
    <source>
        <dbReference type="ARBA" id="ARBA00035108"/>
    </source>
</evidence>
<dbReference type="EMBL" id="QMDX01000003">
    <property type="protein sequence ID" value="TSD14755.1"/>
    <property type="molecule type" value="Genomic_DNA"/>
</dbReference>
<organism evidence="4 5">
    <name type="scientific">Haloglomus irregulare</name>
    <dbReference type="NCBI Taxonomy" id="2234134"/>
    <lineage>
        <taxon>Archaea</taxon>
        <taxon>Methanobacteriati</taxon>
        <taxon>Methanobacteriota</taxon>
        <taxon>Stenosarchaea group</taxon>
        <taxon>Halobacteria</taxon>
        <taxon>Halobacteriales</taxon>
        <taxon>Natronomonadaceae</taxon>
        <taxon>Haloglomus</taxon>
    </lineage>
</organism>
<dbReference type="RefSeq" id="WP_144261473.1">
    <property type="nucleotide sequence ID" value="NZ_QMDX01000003.1"/>
</dbReference>
<sequence>MTDHPQSLDDAQTTATDDEQPLQQGRYLYCVVDTTASDTETLSTTGIAQNPVYIIETDRIGAVVHNCETVHDVDDADQLKQWVVTHQQVVDVASDVFGPPLPMRFNTVLEGGNASVEDWLVTHYESIHDELQSFAGMWEYRITLLWDSSPFEDRITEQDDHLQELQQRQQQAGAGKRFLLEKQYEKRIQELKQNQRTDLAEQLAETITPVVNDLAEQESRPTLFDDTHSSTEREQILRVAVLADKDREVALGNRLDTIVEPDGVEIRFTGPWPPYTFAPDIGAE</sequence>
<dbReference type="NCBIfam" id="NF045778">
    <property type="entry name" value="gas_vesic_GvpL"/>
    <property type="match status" value="1"/>
</dbReference>
<dbReference type="Proteomes" id="UP000319894">
    <property type="component" value="Unassembled WGS sequence"/>
</dbReference>